<dbReference type="PROSITE" id="PS51712">
    <property type="entry name" value="G_ENGA"/>
    <property type="match status" value="2"/>
</dbReference>
<keyword evidence="5 8" id="KW-0547">Nucleotide-binding</keyword>
<evidence type="ECO:0000256" key="4">
    <source>
        <dbReference type="ARBA" id="ARBA00022737"/>
    </source>
</evidence>
<evidence type="ECO:0000256" key="9">
    <source>
        <dbReference type="PROSITE-ProRule" id="PRU01049"/>
    </source>
</evidence>
<feature type="binding site" evidence="8">
    <location>
        <begin position="10"/>
        <end position="17"/>
    </location>
    <ligand>
        <name>GTP</name>
        <dbReference type="ChEBI" id="CHEBI:37565"/>
        <label>1</label>
    </ligand>
</feature>
<comment type="function">
    <text evidence="8 10">GTPase that plays an essential role in the late steps of ribosome biogenesis.</text>
</comment>
<name>A0A0C7NMH8_DEFTU</name>
<feature type="binding site" evidence="8">
    <location>
        <begin position="239"/>
        <end position="243"/>
    </location>
    <ligand>
        <name>GTP</name>
        <dbReference type="ChEBI" id="CHEBI:37565"/>
        <label>2</label>
    </ligand>
</feature>
<dbReference type="SUPFAM" id="SSF52540">
    <property type="entry name" value="P-loop containing nucleoside triphosphate hydrolases"/>
    <property type="match status" value="2"/>
</dbReference>
<dbReference type="Gene3D" id="3.40.50.300">
    <property type="entry name" value="P-loop containing nucleotide triphosphate hydrolases"/>
    <property type="match status" value="2"/>
</dbReference>
<sequence>MIKPKVLIVGKANVGKSTLFNRIIGEKKSIVHDLPGVTRDFVYGETEWDGVSFTVIDTCGIFENAQSYIEEKQKSLIFQSREEAALILFVVDGRNGLTSEDFYIADNLKRYSNKVILVANKAENYDKFEIEVKPELYSLGFGDIIPVSAEHNRNITELLDEIVNFLVKHELTSFIEDAEQTSEEIIKVAIVGRPNVGKSSLFNSIIGIERALVSEIPGTTRDSIDYEVEIEGQKFSFIDTAGLRKKSTVSYGSIEMFSISRSIRAIERSDVVVLVVDALEGITRQDKSIIGLAEDRGKASVIVFNKWDLVKNKQQKKEEFLSSIDKEFFFVNYSPIVFTSAAKKWGIDELIASIEEANRSRNKRIQTSLLNAALERYIMASPPPIKKGKRIKFYYAAQVGIRPPVFVFYTNLPNDVPKYYQQGLRNMIRNYVDPFIGSPIFLKFKESKPSRKKSDIKGKIQSSKK</sequence>
<reference evidence="13" key="1">
    <citation type="submission" date="2014-11" db="EMBL/GenBank/DDBJ databases">
        <authorList>
            <person name="Wibberg D."/>
        </authorList>
    </citation>
    <scope>NUCLEOTIDE SEQUENCE [LARGE SCALE GENOMIC DNA]</scope>
    <source>
        <strain evidence="13">L3</strain>
    </source>
</reference>
<evidence type="ECO:0000256" key="2">
    <source>
        <dbReference type="ARBA" id="ARBA00020953"/>
    </source>
</evidence>
<dbReference type="PANTHER" id="PTHR43834">
    <property type="entry name" value="GTPASE DER"/>
    <property type="match status" value="1"/>
</dbReference>
<dbReference type="CDD" id="cd01894">
    <property type="entry name" value="EngA1"/>
    <property type="match status" value="1"/>
</dbReference>
<dbReference type="GO" id="GO:0043022">
    <property type="term" value="F:ribosome binding"/>
    <property type="evidence" value="ECO:0007669"/>
    <property type="project" value="TreeGrafter"/>
</dbReference>
<dbReference type="Pfam" id="PF01926">
    <property type="entry name" value="MMR_HSR1"/>
    <property type="match status" value="2"/>
</dbReference>
<evidence type="ECO:0000313" key="13">
    <source>
        <dbReference type="Proteomes" id="UP000032809"/>
    </source>
</evidence>
<dbReference type="PRINTS" id="PR00326">
    <property type="entry name" value="GTP1OBG"/>
</dbReference>
<keyword evidence="13" id="KW-1185">Reference proteome</keyword>
<dbReference type="AlphaFoldDB" id="A0A0C7NMH8"/>
<keyword evidence="6 8" id="KW-0342">GTP-binding</keyword>
<keyword evidence="3 8" id="KW-0690">Ribosome biogenesis</keyword>
<evidence type="ECO:0000256" key="5">
    <source>
        <dbReference type="ARBA" id="ARBA00022741"/>
    </source>
</evidence>
<dbReference type="InterPro" id="IPR016484">
    <property type="entry name" value="GTPase_Der"/>
</dbReference>
<feature type="domain" description="EngA-type G" evidence="11">
    <location>
        <begin position="186"/>
        <end position="362"/>
    </location>
</feature>
<keyword evidence="4 10" id="KW-0677">Repeat</keyword>
<dbReference type="InterPro" id="IPR027417">
    <property type="entry name" value="P-loop_NTPase"/>
</dbReference>
<dbReference type="STRING" id="1006576.DTL3_1829"/>
<dbReference type="InterPro" id="IPR006073">
    <property type="entry name" value="GTP-bd"/>
</dbReference>
<dbReference type="PATRIC" id="fig|1006576.9.peg.1821"/>
<evidence type="ECO:0000313" key="12">
    <source>
        <dbReference type="EMBL" id="CEP79111.1"/>
    </source>
</evidence>
<evidence type="ECO:0000256" key="10">
    <source>
        <dbReference type="RuleBase" id="RU004481"/>
    </source>
</evidence>
<evidence type="ECO:0000259" key="11">
    <source>
        <dbReference type="PROSITE" id="PS51712"/>
    </source>
</evidence>
<comment type="subunit">
    <text evidence="8">Associates with the 50S ribosomal subunit.</text>
</comment>
<dbReference type="EMBL" id="LN824141">
    <property type="protein sequence ID" value="CEP79111.1"/>
    <property type="molecule type" value="Genomic_DNA"/>
</dbReference>
<dbReference type="InterPro" id="IPR031166">
    <property type="entry name" value="G_ENGA"/>
</dbReference>
<dbReference type="GO" id="GO:0042254">
    <property type="term" value="P:ribosome biogenesis"/>
    <property type="evidence" value="ECO:0007669"/>
    <property type="project" value="UniProtKB-KW"/>
</dbReference>
<dbReference type="HAMAP" id="MF_00195">
    <property type="entry name" value="GTPase_Der"/>
    <property type="match status" value="1"/>
</dbReference>
<dbReference type="NCBIfam" id="TIGR03594">
    <property type="entry name" value="GTPase_EngA"/>
    <property type="match status" value="1"/>
</dbReference>
<dbReference type="KEGG" id="dtn:DTL3_1829"/>
<dbReference type="Proteomes" id="UP000032809">
    <property type="component" value="Chromosome I"/>
</dbReference>
<feature type="binding site" evidence="8">
    <location>
        <begin position="192"/>
        <end position="199"/>
    </location>
    <ligand>
        <name>GTP</name>
        <dbReference type="ChEBI" id="CHEBI:37565"/>
        <label>2</label>
    </ligand>
</feature>
<dbReference type="PIRSF" id="PIRSF006485">
    <property type="entry name" value="GTP-binding_EngA"/>
    <property type="match status" value="1"/>
</dbReference>
<evidence type="ECO:0000256" key="3">
    <source>
        <dbReference type="ARBA" id="ARBA00022517"/>
    </source>
</evidence>
<dbReference type="InterPro" id="IPR032859">
    <property type="entry name" value="KH_dom-like"/>
</dbReference>
<dbReference type="CDD" id="cd01895">
    <property type="entry name" value="EngA2"/>
    <property type="match status" value="1"/>
</dbReference>
<dbReference type="HOGENOM" id="CLU_016077_6_2_0"/>
<dbReference type="NCBIfam" id="TIGR00231">
    <property type="entry name" value="small_GTP"/>
    <property type="match status" value="2"/>
</dbReference>
<dbReference type="FunFam" id="3.40.50.300:FF:000040">
    <property type="entry name" value="GTPase Der"/>
    <property type="match status" value="1"/>
</dbReference>
<evidence type="ECO:0000256" key="1">
    <source>
        <dbReference type="ARBA" id="ARBA00008279"/>
    </source>
</evidence>
<dbReference type="GO" id="GO:0005525">
    <property type="term" value="F:GTP binding"/>
    <property type="evidence" value="ECO:0007669"/>
    <property type="project" value="UniProtKB-UniRule"/>
</dbReference>
<comment type="similarity">
    <text evidence="1 8 9 10">Belongs to the TRAFAC class TrmE-Era-EngA-EngB-Septin-like GTPase superfamily. EngA (Der) GTPase family.</text>
</comment>
<feature type="binding site" evidence="8">
    <location>
        <begin position="305"/>
        <end position="308"/>
    </location>
    <ligand>
        <name>GTP</name>
        <dbReference type="ChEBI" id="CHEBI:37565"/>
        <label>2</label>
    </ligand>
</feature>
<dbReference type="InterPro" id="IPR015946">
    <property type="entry name" value="KH_dom-like_a/b"/>
</dbReference>
<evidence type="ECO:0000256" key="6">
    <source>
        <dbReference type="ARBA" id="ARBA00023134"/>
    </source>
</evidence>
<protein>
    <recommendedName>
        <fullName evidence="2 8">GTPase Der</fullName>
    </recommendedName>
    <alternativeName>
        <fullName evidence="7 8">GTP-binding protein EngA</fullName>
    </alternativeName>
</protein>
<dbReference type="Gene3D" id="3.30.300.20">
    <property type="match status" value="1"/>
</dbReference>
<proteinExistence type="inferred from homology"/>
<feature type="binding site" evidence="8">
    <location>
        <begin position="120"/>
        <end position="123"/>
    </location>
    <ligand>
        <name>GTP</name>
        <dbReference type="ChEBI" id="CHEBI:37565"/>
        <label>1</label>
    </ligand>
</feature>
<evidence type="ECO:0000256" key="7">
    <source>
        <dbReference type="ARBA" id="ARBA00032345"/>
    </source>
</evidence>
<dbReference type="InterPro" id="IPR005225">
    <property type="entry name" value="Small_GTP-bd"/>
</dbReference>
<organism evidence="12 13">
    <name type="scientific">Defluviitoga tunisiensis</name>
    <dbReference type="NCBI Taxonomy" id="1006576"/>
    <lineage>
        <taxon>Bacteria</taxon>
        <taxon>Thermotogati</taxon>
        <taxon>Thermotogota</taxon>
        <taxon>Thermotogae</taxon>
        <taxon>Petrotogales</taxon>
        <taxon>Petrotogaceae</taxon>
        <taxon>Defluviitoga</taxon>
    </lineage>
</organism>
<dbReference type="PANTHER" id="PTHR43834:SF6">
    <property type="entry name" value="GTPASE DER"/>
    <property type="match status" value="1"/>
</dbReference>
<feature type="binding site" evidence="8">
    <location>
        <begin position="57"/>
        <end position="61"/>
    </location>
    <ligand>
        <name>GTP</name>
        <dbReference type="ChEBI" id="CHEBI:37565"/>
        <label>1</label>
    </ligand>
</feature>
<feature type="domain" description="EngA-type G" evidence="11">
    <location>
        <begin position="4"/>
        <end position="170"/>
    </location>
</feature>
<evidence type="ECO:0000256" key="8">
    <source>
        <dbReference type="HAMAP-Rule" id="MF_00195"/>
    </source>
</evidence>
<gene>
    <name evidence="8 12" type="primary">der</name>
    <name evidence="12" type="ORF">DTL3_1829</name>
</gene>
<accession>A0A0C7NMH8</accession>
<dbReference type="Pfam" id="PF14714">
    <property type="entry name" value="KH_dom-like"/>
    <property type="match status" value="1"/>
</dbReference>